<dbReference type="InterPro" id="IPR036866">
    <property type="entry name" value="RibonucZ/Hydroxyglut_hydro"/>
</dbReference>
<sequence length="287" mass="32006">MRIRPYKLNEVKLDQFSLAGYSVAGEEAVIVAPELDCCFDIGKCPREALTVNHVLLSHGHMDHVAGLPYYFAQRDFQGISDGVALVPKGLVGPLEELMTAWGRVEGHVAPHRFVGMSGGEDYELRRDLVVRTFATVHTTESLGFSLVEVRNKLKQEYEGLTGPEIVALKEKGESVTHRIELPLVAYLGDTAPANYAELPHVAEAQVLLIECTFFDGDHAGRARAGKHLHVSDLPAILEGMRNERIIICHVTRRTNLSQARKSLRDTLDGDTFKRVSFLMSRQYIEEE</sequence>
<evidence type="ECO:0000313" key="2">
    <source>
        <dbReference type="EMBL" id="KKO03664.1"/>
    </source>
</evidence>
<organism evidence="2">
    <name type="scientific">marine sediment metagenome</name>
    <dbReference type="NCBI Taxonomy" id="412755"/>
    <lineage>
        <taxon>unclassified sequences</taxon>
        <taxon>metagenomes</taxon>
        <taxon>ecological metagenomes</taxon>
    </lineage>
</organism>
<accession>A0A0F9YGV8</accession>
<dbReference type="InterPro" id="IPR001279">
    <property type="entry name" value="Metallo-B-lactamas"/>
</dbReference>
<comment type="caution">
    <text evidence="2">The sequence shown here is derived from an EMBL/GenBank/DDBJ whole genome shotgun (WGS) entry which is preliminary data.</text>
</comment>
<dbReference type="EMBL" id="LAZR01000026">
    <property type="protein sequence ID" value="KKO03664.1"/>
    <property type="molecule type" value="Genomic_DNA"/>
</dbReference>
<name>A0A0F9YGV8_9ZZZZ</name>
<reference evidence="2" key="1">
    <citation type="journal article" date="2015" name="Nature">
        <title>Complex archaea that bridge the gap between prokaryotes and eukaryotes.</title>
        <authorList>
            <person name="Spang A."/>
            <person name="Saw J.H."/>
            <person name="Jorgensen S.L."/>
            <person name="Zaremba-Niedzwiedzka K."/>
            <person name="Martijn J."/>
            <person name="Lind A.E."/>
            <person name="van Eijk R."/>
            <person name="Schleper C."/>
            <person name="Guy L."/>
            <person name="Ettema T.J."/>
        </authorList>
    </citation>
    <scope>NUCLEOTIDE SEQUENCE</scope>
</reference>
<proteinExistence type="predicted"/>
<feature type="domain" description="Metallo-beta-lactamase" evidence="1">
    <location>
        <begin position="48"/>
        <end position="249"/>
    </location>
</feature>
<dbReference type="Gene3D" id="3.60.15.10">
    <property type="entry name" value="Ribonuclease Z/Hydroxyacylglutathione hydrolase-like"/>
    <property type="match status" value="1"/>
</dbReference>
<dbReference type="PANTHER" id="PTHR46504:SF2">
    <property type="entry name" value="TRNASE Z TRZ1"/>
    <property type="match status" value="1"/>
</dbReference>
<dbReference type="Pfam" id="PF12706">
    <property type="entry name" value="Lactamase_B_2"/>
    <property type="match status" value="1"/>
</dbReference>
<dbReference type="SUPFAM" id="SSF56281">
    <property type="entry name" value="Metallo-hydrolase/oxidoreductase"/>
    <property type="match status" value="1"/>
</dbReference>
<gene>
    <name evidence="2" type="ORF">LCGC14_0095920</name>
</gene>
<protein>
    <recommendedName>
        <fullName evidence="1">Metallo-beta-lactamase domain-containing protein</fullName>
    </recommendedName>
</protein>
<dbReference type="AlphaFoldDB" id="A0A0F9YGV8"/>
<evidence type="ECO:0000259" key="1">
    <source>
        <dbReference type="Pfam" id="PF12706"/>
    </source>
</evidence>
<dbReference type="PANTHER" id="PTHR46504">
    <property type="entry name" value="TRNASE Z TRZ1"/>
    <property type="match status" value="1"/>
</dbReference>